<keyword evidence="3 7" id="KW-0694">RNA-binding</keyword>
<keyword evidence="4 7" id="KW-0689">Ribosomal protein</keyword>
<dbReference type="GO" id="GO:0003735">
    <property type="term" value="F:structural constituent of ribosome"/>
    <property type="evidence" value="ECO:0007669"/>
    <property type="project" value="InterPro"/>
</dbReference>
<evidence type="ECO:0000256" key="11">
    <source>
        <dbReference type="SAM" id="MobiDB-lite"/>
    </source>
</evidence>
<evidence type="ECO:0000256" key="6">
    <source>
        <dbReference type="ARBA" id="ARBA00035207"/>
    </source>
</evidence>
<accession>A0A1F6ECQ1</accession>
<feature type="region of interest" description="Disordered" evidence="11">
    <location>
        <begin position="89"/>
        <end position="121"/>
    </location>
</feature>
<dbReference type="CDD" id="cd00336">
    <property type="entry name" value="Ribosomal_L22"/>
    <property type="match status" value="1"/>
</dbReference>
<name>A0A1F6ECQ1_9BACT</name>
<dbReference type="InterPro" id="IPR001063">
    <property type="entry name" value="Ribosomal_uL22"/>
</dbReference>
<dbReference type="PANTHER" id="PTHR13501:SF8">
    <property type="entry name" value="LARGE RIBOSOMAL SUBUNIT PROTEIN UL22M"/>
    <property type="match status" value="1"/>
</dbReference>
<sequence>MSNGAKAILKNYRQSPRKVRLVADAIRGKSVSRAEILLTHMDKLAAKQVKKLLAAAVANAKQGGLEKENLLIKNIAVDKGFVFKKSMPRARGRATPIRKRTSHITLELRSSGSNNEVRSKK</sequence>
<evidence type="ECO:0000256" key="3">
    <source>
        <dbReference type="ARBA" id="ARBA00022884"/>
    </source>
</evidence>
<dbReference type="AlphaFoldDB" id="A0A1F6ECQ1"/>
<dbReference type="GO" id="GO:0022625">
    <property type="term" value="C:cytosolic large ribosomal subunit"/>
    <property type="evidence" value="ECO:0007669"/>
    <property type="project" value="TreeGrafter"/>
</dbReference>
<evidence type="ECO:0000256" key="5">
    <source>
        <dbReference type="ARBA" id="ARBA00023274"/>
    </source>
</evidence>
<dbReference type="NCBIfam" id="TIGR01044">
    <property type="entry name" value="rplV_bact"/>
    <property type="match status" value="1"/>
</dbReference>
<dbReference type="InterPro" id="IPR018260">
    <property type="entry name" value="Ribosomal_uL22_CS"/>
</dbReference>
<evidence type="ECO:0000256" key="1">
    <source>
        <dbReference type="ARBA" id="ARBA00009451"/>
    </source>
</evidence>
<dbReference type="PROSITE" id="PS00464">
    <property type="entry name" value="RIBOSOMAL_L22"/>
    <property type="match status" value="1"/>
</dbReference>
<dbReference type="InterPro" id="IPR005727">
    <property type="entry name" value="Ribosomal_uL22_bac/chlpt-type"/>
</dbReference>
<proteinExistence type="inferred from homology"/>
<dbReference type="Gene3D" id="3.90.470.10">
    <property type="entry name" value="Ribosomal protein L22/L17"/>
    <property type="match status" value="1"/>
</dbReference>
<dbReference type="SUPFAM" id="SSF54843">
    <property type="entry name" value="Ribosomal protein L22"/>
    <property type="match status" value="1"/>
</dbReference>
<dbReference type="Pfam" id="PF00237">
    <property type="entry name" value="Ribosomal_L22"/>
    <property type="match status" value="1"/>
</dbReference>
<keyword evidence="5 7" id="KW-0687">Ribonucleoprotein</keyword>
<comment type="function">
    <text evidence="7 10">This protein binds specifically to 23S rRNA; its binding is stimulated by other ribosomal proteins, e.g., L4, L17, and L20. It is important during the early stages of 50S assembly. It makes multiple contacts with different domains of the 23S rRNA in the assembled 50S subunit and ribosome.</text>
</comment>
<dbReference type="Proteomes" id="UP000179115">
    <property type="component" value="Unassembled WGS sequence"/>
</dbReference>
<evidence type="ECO:0000256" key="9">
    <source>
        <dbReference type="RuleBase" id="RU004006"/>
    </source>
</evidence>
<organism evidence="12 13">
    <name type="scientific">Candidatus Kaiserbacteria bacterium RIFCSPLOWO2_01_FULL_51_21</name>
    <dbReference type="NCBI Taxonomy" id="1798508"/>
    <lineage>
        <taxon>Bacteria</taxon>
        <taxon>Candidatus Kaiseribacteriota</taxon>
    </lineage>
</organism>
<evidence type="ECO:0000256" key="7">
    <source>
        <dbReference type="HAMAP-Rule" id="MF_01331"/>
    </source>
</evidence>
<dbReference type="InterPro" id="IPR036394">
    <property type="entry name" value="Ribosomal_uL22_sf"/>
</dbReference>
<evidence type="ECO:0000256" key="4">
    <source>
        <dbReference type="ARBA" id="ARBA00022980"/>
    </source>
</evidence>
<gene>
    <name evidence="7" type="primary">rplV</name>
    <name evidence="12" type="ORF">A3A35_01430</name>
</gene>
<feature type="compositionally biased region" description="Polar residues" evidence="11">
    <location>
        <begin position="108"/>
        <end position="121"/>
    </location>
</feature>
<keyword evidence="2 7" id="KW-0699">rRNA-binding</keyword>
<dbReference type="EMBL" id="MFLV01000023">
    <property type="protein sequence ID" value="OGG71426.1"/>
    <property type="molecule type" value="Genomic_DNA"/>
</dbReference>
<evidence type="ECO:0000313" key="12">
    <source>
        <dbReference type="EMBL" id="OGG71426.1"/>
    </source>
</evidence>
<dbReference type="GO" id="GO:0006412">
    <property type="term" value="P:translation"/>
    <property type="evidence" value="ECO:0007669"/>
    <property type="project" value="UniProtKB-UniRule"/>
</dbReference>
<dbReference type="InterPro" id="IPR047867">
    <property type="entry name" value="Ribosomal_uL22_bac/org-type"/>
</dbReference>
<evidence type="ECO:0000256" key="10">
    <source>
        <dbReference type="RuleBase" id="RU004008"/>
    </source>
</evidence>
<comment type="function">
    <text evidence="7">The globular domain of the protein is located near the polypeptide exit tunnel on the outside of the subunit, while an extended beta-hairpin is found that lines the wall of the exit tunnel in the center of the 70S ribosome.</text>
</comment>
<comment type="caution">
    <text evidence="12">The sequence shown here is derived from an EMBL/GenBank/DDBJ whole genome shotgun (WGS) entry which is preliminary data.</text>
</comment>
<dbReference type="PANTHER" id="PTHR13501">
    <property type="entry name" value="CHLOROPLAST 50S RIBOSOMAL PROTEIN L22-RELATED"/>
    <property type="match status" value="1"/>
</dbReference>
<reference evidence="12 13" key="1">
    <citation type="journal article" date="2016" name="Nat. Commun.">
        <title>Thousands of microbial genomes shed light on interconnected biogeochemical processes in an aquifer system.</title>
        <authorList>
            <person name="Anantharaman K."/>
            <person name="Brown C.T."/>
            <person name="Hug L.A."/>
            <person name="Sharon I."/>
            <person name="Castelle C.J."/>
            <person name="Probst A.J."/>
            <person name="Thomas B.C."/>
            <person name="Singh A."/>
            <person name="Wilkins M.J."/>
            <person name="Karaoz U."/>
            <person name="Brodie E.L."/>
            <person name="Williams K.H."/>
            <person name="Hubbard S.S."/>
            <person name="Banfield J.F."/>
        </authorList>
    </citation>
    <scope>NUCLEOTIDE SEQUENCE [LARGE SCALE GENOMIC DNA]</scope>
</reference>
<evidence type="ECO:0000256" key="2">
    <source>
        <dbReference type="ARBA" id="ARBA00022730"/>
    </source>
</evidence>
<dbReference type="HAMAP" id="MF_01331_B">
    <property type="entry name" value="Ribosomal_uL22_B"/>
    <property type="match status" value="1"/>
</dbReference>
<evidence type="ECO:0000313" key="13">
    <source>
        <dbReference type="Proteomes" id="UP000179115"/>
    </source>
</evidence>
<evidence type="ECO:0000256" key="8">
    <source>
        <dbReference type="RuleBase" id="RU004005"/>
    </source>
</evidence>
<dbReference type="STRING" id="1798508.A3A35_01430"/>
<comment type="similarity">
    <text evidence="1 7 8">Belongs to the universal ribosomal protein uL22 family.</text>
</comment>
<protein>
    <recommendedName>
        <fullName evidence="6 7">Large ribosomal subunit protein uL22</fullName>
    </recommendedName>
</protein>
<comment type="subunit">
    <text evidence="7 9">Part of the 50S ribosomal subunit.</text>
</comment>
<feature type="compositionally biased region" description="Basic residues" evidence="11">
    <location>
        <begin position="89"/>
        <end position="102"/>
    </location>
</feature>
<dbReference type="GO" id="GO:0019843">
    <property type="term" value="F:rRNA binding"/>
    <property type="evidence" value="ECO:0007669"/>
    <property type="project" value="UniProtKB-UniRule"/>
</dbReference>